<evidence type="ECO:0000313" key="3">
    <source>
        <dbReference type="EMBL" id="KAF7371623.1"/>
    </source>
</evidence>
<dbReference type="OrthoDB" id="3351168at2759"/>
<keyword evidence="2" id="KW-0472">Membrane</keyword>
<keyword evidence="4" id="KW-1185">Reference proteome</keyword>
<comment type="caution">
    <text evidence="3">The sequence shown here is derived from an EMBL/GenBank/DDBJ whole genome shotgun (WGS) entry which is preliminary data.</text>
</comment>
<keyword evidence="2" id="KW-1133">Transmembrane helix</keyword>
<sequence>MSSATSEFCSETPDMAIGSPTYHSTISSRKPTEMVSPPHKRPSLFYSDTWRTAEDFDPAVLWESPPPAPSARQTVTERRRYVASGLATKFLGWPSVVIFGQLWLQCMTWGFFIAVKAHGQIPLPFEVALWVKDNGHLVILLTTLLATVLAGLSSFLFSYAIRRSMVLYLNRPVSLATLGASVSISMRSLVLHRRSWKWPTISLLFFVLAGFQTSSWSTLLTPVTIIVSTPLVGSEIDLSSPVLRDMFTSGDWSVPSYCLDNDAVWDFGQAESAYAAARALSGKPTTFTLMDQTFNVSTGGILPAYLNPFDVSAWFTDRSILPATTRSVDPHPIYGFSQNYSMVQQGYTADVSCSFRNLTNETTPAIFLPTYAVEGFDAEYFGMYSSCDMTLHNLKSTAAILITDGPAPGLLLAIICGTSNYTVIILTNGIYDWLPMTVCSIAPKITTVHADYTSTINTTVDPNGVVVSDSNGWPSLFAMTTLGSMAIGSQSLSHNVVGSHLSSIKAESKWNTDHMLEAVAEYIKGTVEYSGSVFRACFSVNTTFDDGVPSNITIPTYGMLHTETFGWDYASQSTCWVLVPGTLIALATIVVVGMALYRDVGNVTRATGQFDPSDPLRLIAAAAAGGLNNAFTGLGEKDIEEGEKLDVVLGSIPGRGPALLRADRYRSVFNEA</sequence>
<feature type="transmembrane region" description="Helical" evidence="2">
    <location>
        <begin position="90"/>
        <end position="115"/>
    </location>
</feature>
<feature type="region of interest" description="Disordered" evidence="1">
    <location>
        <begin position="1"/>
        <end position="40"/>
    </location>
</feature>
<evidence type="ECO:0000256" key="1">
    <source>
        <dbReference type="SAM" id="MobiDB-lite"/>
    </source>
</evidence>
<name>A0A8H7DGR1_9AGAR</name>
<keyword evidence="3" id="KW-0808">Transferase</keyword>
<evidence type="ECO:0000256" key="2">
    <source>
        <dbReference type="SAM" id="Phobius"/>
    </source>
</evidence>
<gene>
    <name evidence="3" type="ORF">MVEN_00017800</name>
</gene>
<evidence type="ECO:0000313" key="4">
    <source>
        <dbReference type="Proteomes" id="UP000620124"/>
    </source>
</evidence>
<feature type="transmembrane region" description="Helical" evidence="2">
    <location>
        <begin position="576"/>
        <end position="597"/>
    </location>
</feature>
<organism evidence="3 4">
    <name type="scientific">Mycena venus</name>
    <dbReference type="NCBI Taxonomy" id="2733690"/>
    <lineage>
        <taxon>Eukaryota</taxon>
        <taxon>Fungi</taxon>
        <taxon>Dikarya</taxon>
        <taxon>Basidiomycota</taxon>
        <taxon>Agaricomycotina</taxon>
        <taxon>Agaricomycetes</taxon>
        <taxon>Agaricomycetidae</taxon>
        <taxon>Agaricales</taxon>
        <taxon>Marasmiineae</taxon>
        <taxon>Mycenaceae</taxon>
        <taxon>Mycena</taxon>
    </lineage>
</organism>
<dbReference type="EMBL" id="JACAZI010000001">
    <property type="protein sequence ID" value="KAF7371623.1"/>
    <property type="molecule type" value="Genomic_DNA"/>
</dbReference>
<feature type="transmembrane region" description="Helical" evidence="2">
    <location>
        <begin position="136"/>
        <end position="161"/>
    </location>
</feature>
<keyword evidence="3" id="KW-0489">Methyltransferase</keyword>
<reference evidence="3" key="1">
    <citation type="submission" date="2020-05" db="EMBL/GenBank/DDBJ databases">
        <title>Mycena genomes resolve the evolution of fungal bioluminescence.</title>
        <authorList>
            <person name="Tsai I.J."/>
        </authorList>
    </citation>
    <scope>NUCLEOTIDE SEQUENCE</scope>
    <source>
        <strain evidence="3">CCC161011</strain>
    </source>
</reference>
<feature type="transmembrane region" description="Helical" evidence="2">
    <location>
        <begin position="203"/>
        <end position="227"/>
    </location>
</feature>
<accession>A0A8H7DGR1</accession>
<dbReference type="GO" id="GO:0008168">
    <property type="term" value="F:methyltransferase activity"/>
    <property type="evidence" value="ECO:0007669"/>
    <property type="project" value="UniProtKB-KW"/>
</dbReference>
<dbReference type="GO" id="GO:0032259">
    <property type="term" value="P:methylation"/>
    <property type="evidence" value="ECO:0007669"/>
    <property type="project" value="UniProtKB-KW"/>
</dbReference>
<dbReference type="Proteomes" id="UP000620124">
    <property type="component" value="Unassembled WGS sequence"/>
</dbReference>
<dbReference type="AlphaFoldDB" id="A0A8H7DGR1"/>
<protein>
    <submittedName>
        <fullName evidence="3">Protein arginine N-methyltransferase</fullName>
    </submittedName>
</protein>
<keyword evidence="2" id="KW-0812">Transmembrane</keyword>
<proteinExistence type="predicted"/>